<dbReference type="OMA" id="KMGILEC"/>
<sequence>MAFPSSGPSFPSSNFVELLNSQQDSVFCGYASSLQEETPLYDASFGEASPATEKKERRQWSPSDDLLLISSWLNTGKDAVVGNEQKSTAFWKRIAAFFSASLKSAGREKIESIPCKQRWQKINDQVCKFCGAYAAACRERASGQKHAWYELKNDQKWSELSTHKAAGNSKKKKRVRWLGAEETQLCEEDNVSKRPAGVKASKAKAKKVAIEKEEPLEKLQAVWQIQEKDLAMKANIKKMGILECLLAKQGPLSDYEEDLKKKLITELF</sequence>
<dbReference type="PANTHER" id="PTHR45023:SF4">
    <property type="entry name" value="GLYCINE-RICH PROTEIN-RELATED"/>
    <property type="match status" value="1"/>
</dbReference>
<dbReference type="EMBL" id="KI517426">
    <property type="protein sequence ID" value="ESQ46279.1"/>
    <property type="molecule type" value="Genomic_DNA"/>
</dbReference>
<proteinExistence type="predicted"/>
<dbReference type="STRING" id="72664.V4LR40"/>
<gene>
    <name evidence="2" type="ORF">EUTSA_v10000723mg</name>
</gene>
<dbReference type="PANTHER" id="PTHR45023">
    <property type="match status" value="1"/>
</dbReference>
<organism evidence="2 3">
    <name type="scientific">Eutrema salsugineum</name>
    <name type="common">Saltwater cress</name>
    <name type="synonym">Sisymbrium salsugineum</name>
    <dbReference type="NCBI Taxonomy" id="72664"/>
    <lineage>
        <taxon>Eukaryota</taxon>
        <taxon>Viridiplantae</taxon>
        <taxon>Streptophyta</taxon>
        <taxon>Embryophyta</taxon>
        <taxon>Tracheophyta</taxon>
        <taxon>Spermatophyta</taxon>
        <taxon>Magnoliopsida</taxon>
        <taxon>eudicotyledons</taxon>
        <taxon>Gunneridae</taxon>
        <taxon>Pentapetalae</taxon>
        <taxon>rosids</taxon>
        <taxon>malvids</taxon>
        <taxon>Brassicales</taxon>
        <taxon>Brassicaceae</taxon>
        <taxon>Eutremeae</taxon>
        <taxon>Eutrema</taxon>
    </lineage>
</organism>
<keyword evidence="3" id="KW-1185">Reference proteome</keyword>
<dbReference type="KEGG" id="eus:EUTSA_v10000723mg"/>
<dbReference type="InterPro" id="IPR001005">
    <property type="entry name" value="SANT/Myb"/>
</dbReference>
<accession>V4LR40</accession>
<dbReference type="Gramene" id="ESQ46279">
    <property type="protein sequence ID" value="ESQ46279"/>
    <property type="gene ID" value="EUTSA_v10000723mg"/>
</dbReference>
<name>V4LR40_EUTSA</name>
<evidence type="ECO:0000313" key="3">
    <source>
        <dbReference type="Proteomes" id="UP000030689"/>
    </source>
</evidence>
<reference evidence="2 3" key="1">
    <citation type="journal article" date="2013" name="Front. Plant Sci.">
        <title>The Reference Genome of the Halophytic Plant Eutrema salsugineum.</title>
        <authorList>
            <person name="Yang R."/>
            <person name="Jarvis D.E."/>
            <person name="Chen H."/>
            <person name="Beilstein M.A."/>
            <person name="Grimwood J."/>
            <person name="Jenkins J."/>
            <person name="Shu S."/>
            <person name="Prochnik S."/>
            <person name="Xin M."/>
            <person name="Ma C."/>
            <person name="Schmutz J."/>
            <person name="Wing R.A."/>
            <person name="Mitchell-Olds T."/>
            <person name="Schumaker K.S."/>
            <person name="Wang X."/>
        </authorList>
    </citation>
    <scope>NUCLEOTIDE SEQUENCE [LARGE SCALE GENOMIC DNA]</scope>
</reference>
<dbReference type="Proteomes" id="UP000030689">
    <property type="component" value="Unassembled WGS sequence"/>
</dbReference>
<protein>
    <recommendedName>
        <fullName evidence="1">Myb-like domain-containing protein</fullName>
    </recommendedName>
</protein>
<evidence type="ECO:0000259" key="1">
    <source>
        <dbReference type="PROSITE" id="PS50090"/>
    </source>
</evidence>
<dbReference type="PROSITE" id="PS50090">
    <property type="entry name" value="MYB_LIKE"/>
    <property type="match status" value="1"/>
</dbReference>
<evidence type="ECO:0000313" key="2">
    <source>
        <dbReference type="EMBL" id="ESQ46279.1"/>
    </source>
</evidence>
<dbReference type="AlphaFoldDB" id="V4LR40"/>
<feature type="domain" description="Myb-like" evidence="1">
    <location>
        <begin position="52"/>
        <end position="123"/>
    </location>
</feature>
<dbReference type="eggNOG" id="ENOG502SZRR">
    <property type="taxonomic scope" value="Eukaryota"/>
</dbReference>